<accession>A0A2K9VES9</accession>
<sequence length="142" mass="15180">MMPQTDCVQCTVPATDLDGDGLCRFCRDYTPPEIVAQRLDVLELNCSTHPDQFLRANTICPKCFCTPVPGQTGEVGVVYIDDGDSDATEISCGDTTVWLDHKTDTVSTNVGTTSAGIVGAEITPDLIACLKRVIVERAKVGA</sequence>
<proteinExistence type="predicted"/>
<gene>
    <name evidence="1" type="ORF">SEA_REM711_5</name>
</gene>
<dbReference type="EMBL" id="MG770216">
    <property type="protein sequence ID" value="AUV60783.1"/>
    <property type="molecule type" value="Genomic_DNA"/>
</dbReference>
<reference evidence="2" key="1">
    <citation type="submission" date="2018-01" db="EMBL/GenBank/DDBJ databases">
        <authorList>
            <person name="Gatt S.M."/>
            <person name="Isern S."/>
            <person name="Jenkins M."/>
            <person name="Tan A.L."/>
            <person name="Michael S.F."/>
            <person name="Moore R.E."/>
            <person name="Ware V.C."/>
            <person name="Garlena R.A."/>
            <person name="Russell D.A."/>
            <person name="Pope W.H."/>
            <person name="Jacobs-Sera D."/>
            <person name="Hendrix R.W."/>
            <person name="Hatfull G.F."/>
        </authorList>
    </citation>
    <scope>NUCLEOTIDE SEQUENCE [LARGE SCALE GENOMIC DNA]</scope>
</reference>
<organism evidence="1 2">
    <name type="scientific">Mycobacterium phage Rem711</name>
    <dbReference type="NCBI Taxonomy" id="2079285"/>
    <lineage>
        <taxon>Viruses</taxon>
        <taxon>Duplodnaviria</taxon>
        <taxon>Heunggongvirae</taxon>
        <taxon>Uroviricota</taxon>
        <taxon>Caudoviricetes</taxon>
        <taxon>Trigintaduovirus</taxon>
        <taxon>Trigintaduovirus rem711</taxon>
    </lineage>
</organism>
<protein>
    <submittedName>
        <fullName evidence="1">Uncharacterized protein</fullName>
    </submittedName>
</protein>
<keyword evidence="2" id="KW-1185">Reference proteome</keyword>
<evidence type="ECO:0000313" key="2">
    <source>
        <dbReference type="Proteomes" id="UP000241185"/>
    </source>
</evidence>
<name>A0A2K9VES9_9CAUD</name>
<dbReference type="Proteomes" id="UP000241185">
    <property type="component" value="Segment"/>
</dbReference>
<evidence type="ECO:0000313" key="1">
    <source>
        <dbReference type="EMBL" id="AUV60783.1"/>
    </source>
</evidence>